<keyword evidence="3 9" id="KW-0812">Transmembrane</keyword>
<keyword evidence="7" id="KW-0407">Ion channel</keyword>
<comment type="subcellular location">
    <subcellularLocation>
        <location evidence="1">Membrane</location>
        <topology evidence="1">Multi-pass membrane protein</topology>
    </subcellularLocation>
</comment>
<evidence type="ECO:0000256" key="9">
    <source>
        <dbReference type="SAM" id="Phobius"/>
    </source>
</evidence>
<gene>
    <name evidence="11" type="ORF">C8P63_11137</name>
</gene>
<dbReference type="GO" id="GO:0001508">
    <property type="term" value="P:action potential"/>
    <property type="evidence" value="ECO:0007669"/>
    <property type="project" value="TreeGrafter"/>
</dbReference>
<comment type="caution">
    <text evidence="11">The sequence shown here is derived from an EMBL/GenBank/DDBJ whole genome shotgun (WGS) entry which is preliminary data.</text>
</comment>
<feature type="domain" description="Potassium channel" evidence="10">
    <location>
        <begin position="9"/>
        <end position="83"/>
    </location>
</feature>
<dbReference type="Gene3D" id="1.10.287.70">
    <property type="match status" value="1"/>
</dbReference>
<reference evidence="11 12" key="1">
    <citation type="submission" date="2018-04" db="EMBL/GenBank/DDBJ databases">
        <title>Genomic Encyclopedia of Archaeal and Bacterial Type Strains, Phase II (KMG-II): from individual species to whole genera.</title>
        <authorList>
            <person name="Goeker M."/>
        </authorList>
    </citation>
    <scope>NUCLEOTIDE SEQUENCE [LARGE SCALE GENOMIC DNA]</scope>
    <source>
        <strain evidence="11 12">DSM 45787</strain>
    </source>
</reference>
<evidence type="ECO:0000256" key="6">
    <source>
        <dbReference type="ARBA" id="ARBA00023136"/>
    </source>
</evidence>
<feature type="transmembrane region" description="Helical" evidence="9">
    <location>
        <begin position="64"/>
        <end position="85"/>
    </location>
</feature>
<evidence type="ECO:0000256" key="5">
    <source>
        <dbReference type="ARBA" id="ARBA00023065"/>
    </source>
</evidence>
<evidence type="ECO:0000256" key="4">
    <source>
        <dbReference type="ARBA" id="ARBA00022989"/>
    </source>
</evidence>
<dbReference type="InterPro" id="IPR028325">
    <property type="entry name" value="VG_K_chnl"/>
</dbReference>
<keyword evidence="6 9" id="KW-0472">Membrane</keyword>
<dbReference type="PRINTS" id="PR00169">
    <property type="entry name" value="KCHANNEL"/>
</dbReference>
<evidence type="ECO:0000256" key="1">
    <source>
        <dbReference type="ARBA" id="ARBA00004141"/>
    </source>
</evidence>
<accession>A0A2T6BU66</accession>
<dbReference type="EMBL" id="QBKR01000011">
    <property type="protein sequence ID" value="PTX59603.1"/>
    <property type="molecule type" value="Genomic_DNA"/>
</dbReference>
<dbReference type="AlphaFoldDB" id="A0A2T6BU66"/>
<evidence type="ECO:0000256" key="8">
    <source>
        <dbReference type="SAM" id="MobiDB-lite"/>
    </source>
</evidence>
<organism evidence="11 12">
    <name type="scientific">Melghirimyces profundicolus</name>
    <dbReference type="NCBI Taxonomy" id="1242148"/>
    <lineage>
        <taxon>Bacteria</taxon>
        <taxon>Bacillati</taxon>
        <taxon>Bacillota</taxon>
        <taxon>Bacilli</taxon>
        <taxon>Bacillales</taxon>
        <taxon>Thermoactinomycetaceae</taxon>
        <taxon>Melghirimyces</taxon>
    </lineage>
</organism>
<keyword evidence="5" id="KW-0406">Ion transport</keyword>
<dbReference type="Proteomes" id="UP000244240">
    <property type="component" value="Unassembled WGS sequence"/>
</dbReference>
<feature type="transmembrane region" description="Helical" evidence="9">
    <location>
        <begin position="37"/>
        <end position="57"/>
    </location>
</feature>
<keyword evidence="2" id="KW-0813">Transport</keyword>
<evidence type="ECO:0000256" key="2">
    <source>
        <dbReference type="ARBA" id="ARBA00022448"/>
    </source>
</evidence>
<feature type="region of interest" description="Disordered" evidence="8">
    <location>
        <begin position="138"/>
        <end position="165"/>
    </location>
</feature>
<keyword evidence="4 9" id="KW-1133">Transmembrane helix</keyword>
<dbReference type="Gene3D" id="1.20.5.110">
    <property type="match status" value="1"/>
</dbReference>
<dbReference type="Pfam" id="PF07885">
    <property type="entry name" value="Ion_trans_2"/>
    <property type="match status" value="1"/>
</dbReference>
<protein>
    <submittedName>
        <fullName evidence="11">Ion channel</fullName>
    </submittedName>
</protein>
<dbReference type="GO" id="GO:0005249">
    <property type="term" value="F:voltage-gated potassium channel activity"/>
    <property type="evidence" value="ECO:0007669"/>
    <property type="project" value="InterPro"/>
</dbReference>
<evidence type="ECO:0000259" key="10">
    <source>
        <dbReference type="Pfam" id="PF07885"/>
    </source>
</evidence>
<dbReference type="PANTHER" id="PTHR11537:SF254">
    <property type="entry name" value="POTASSIUM VOLTAGE-GATED CHANNEL PROTEIN SHAB"/>
    <property type="match status" value="1"/>
</dbReference>
<proteinExistence type="predicted"/>
<dbReference type="InterPro" id="IPR013099">
    <property type="entry name" value="K_chnl_dom"/>
</dbReference>
<dbReference type="SUPFAM" id="SSF81324">
    <property type="entry name" value="Voltage-gated potassium channels"/>
    <property type="match status" value="1"/>
</dbReference>
<evidence type="ECO:0000256" key="3">
    <source>
        <dbReference type="ARBA" id="ARBA00022692"/>
    </source>
</evidence>
<name>A0A2T6BU66_9BACL</name>
<evidence type="ECO:0000256" key="7">
    <source>
        <dbReference type="ARBA" id="ARBA00023303"/>
    </source>
</evidence>
<sequence>MQLSVIVATVIILWGSGGIYVLESEINEGIENFSDAIWWAVVTTTTVGYGGISPATFGGRMIGVVLMITGIGLIGSVTASVAAHFSQVLIQQRRETHSPENRVRGELLTTAKEYLNRIDRLTPEEYRTLLQLLETLRVSGDPDSSHPPSASQTGSRENQAGTEPI</sequence>
<dbReference type="GO" id="GO:0008076">
    <property type="term" value="C:voltage-gated potassium channel complex"/>
    <property type="evidence" value="ECO:0007669"/>
    <property type="project" value="InterPro"/>
</dbReference>
<dbReference type="PANTHER" id="PTHR11537">
    <property type="entry name" value="VOLTAGE-GATED POTASSIUM CHANNEL"/>
    <property type="match status" value="1"/>
</dbReference>
<evidence type="ECO:0000313" key="11">
    <source>
        <dbReference type="EMBL" id="PTX59603.1"/>
    </source>
</evidence>
<keyword evidence="12" id="KW-1185">Reference proteome</keyword>
<feature type="compositionally biased region" description="Polar residues" evidence="8">
    <location>
        <begin position="146"/>
        <end position="165"/>
    </location>
</feature>
<evidence type="ECO:0000313" key="12">
    <source>
        <dbReference type="Proteomes" id="UP000244240"/>
    </source>
</evidence>